<dbReference type="EMBL" id="JARBHB010000012">
    <property type="protein sequence ID" value="KAJ8871156.1"/>
    <property type="molecule type" value="Genomic_DNA"/>
</dbReference>
<organism evidence="3 4">
    <name type="scientific">Dryococelus australis</name>
    <dbReference type="NCBI Taxonomy" id="614101"/>
    <lineage>
        <taxon>Eukaryota</taxon>
        <taxon>Metazoa</taxon>
        <taxon>Ecdysozoa</taxon>
        <taxon>Arthropoda</taxon>
        <taxon>Hexapoda</taxon>
        <taxon>Insecta</taxon>
        <taxon>Pterygota</taxon>
        <taxon>Neoptera</taxon>
        <taxon>Polyneoptera</taxon>
        <taxon>Phasmatodea</taxon>
        <taxon>Verophasmatodea</taxon>
        <taxon>Anareolatae</taxon>
        <taxon>Phasmatidae</taxon>
        <taxon>Eurycanthinae</taxon>
        <taxon>Dryococelus</taxon>
    </lineage>
</organism>
<name>A0ABQ9GGP1_9NEOP</name>
<keyword evidence="4" id="KW-1185">Reference proteome</keyword>
<evidence type="ECO:0000313" key="3">
    <source>
        <dbReference type="EMBL" id="KAJ8871156.1"/>
    </source>
</evidence>
<evidence type="ECO:0000313" key="4">
    <source>
        <dbReference type="Proteomes" id="UP001159363"/>
    </source>
</evidence>
<evidence type="ECO:0000256" key="1">
    <source>
        <dbReference type="SAM" id="MobiDB-lite"/>
    </source>
</evidence>
<keyword evidence="2" id="KW-0472">Membrane</keyword>
<sequence>MLATVLVWRLFFCDGSGVTGVSGLFIHAPRFPAAYCFSVLLVSVGILLLQSTYMATLVVGLCLPPRRTGFNTGRAMPLVGGFSRGYPVSSALAFWSCSLLISFYQSRLSRPRCEADVFAAVGVEDVVVPLAQVVGGGRCGGVWWWWWWWAWLRLRGTGWPADVPRADTDGEQGEGQRPRVPGLAMTSRRPAVTPALHAACRRPGCPYRRHHLVAQRRLRRSAGASRPHAATQTHTQLRLISALKTVAPFEFRAGLEIEIKFISNRRNWRFEISIRDQKPSSTNADHRSQIGDDVGATGSKSRLLLLQERPRPPASSQDEPGSIPGQVTPRVFARGNRVRRFRWSTGFLGDIPFPPPFHSDAVPYSPRSFSSTLKTSMLRAVQIYQLNYTIVTTNKLQGKVHKWMEEYPPSDGPSRRGPLVTLVSRGDMELYPKMEWRRNAMAGKMQHLPVIRKSEERTSLCADRGMTSYEVLDHSLPLSTTLWYSFVARVFTVVDRRTKRVAREVTSGREICDCEHHSSAECSWQAELLDWMHFSERRGRLRGADRLAPCEEYGNRKFPRGSLNRREEKWGRVRIRGEQKPLCVPRTAFLRTAPSKTTKMGFEVRELSVQAMRESHGPDKHNTTRQKLQPLHNTYIFNATARIYSPTVY</sequence>
<protein>
    <submittedName>
        <fullName evidence="3">Uncharacterized protein</fullName>
    </submittedName>
</protein>
<comment type="caution">
    <text evidence="3">The sequence shown here is derived from an EMBL/GenBank/DDBJ whole genome shotgun (WGS) entry which is preliminary data.</text>
</comment>
<feature type="transmembrane region" description="Helical" evidence="2">
    <location>
        <begin position="39"/>
        <end position="64"/>
    </location>
</feature>
<proteinExistence type="predicted"/>
<feature type="compositionally biased region" description="Basic and acidic residues" evidence="1">
    <location>
        <begin position="277"/>
        <end position="290"/>
    </location>
</feature>
<keyword evidence="2" id="KW-0812">Transmembrane</keyword>
<accession>A0ABQ9GGP1</accession>
<feature type="region of interest" description="Disordered" evidence="1">
    <location>
        <begin position="277"/>
        <end position="296"/>
    </location>
</feature>
<dbReference type="Proteomes" id="UP001159363">
    <property type="component" value="Chromosome 11"/>
</dbReference>
<evidence type="ECO:0000256" key="2">
    <source>
        <dbReference type="SAM" id="Phobius"/>
    </source>
</evidence>
<reference evidence="3 4" key="1">
    <citation type="submission" date="2023-02" db="EMBL/GenBank/DDBJ databases">
        <title>LHISI_Scaffold_Assembly.</title>
        <authorList>
            <person name="Stuart O.P."/>
            <person name="Cleave R."/>
            <person name="Magrath M.J.L."/>
            <person name="Mikheyev A.S."/>
        </authorList>
    </citation>
    <scope>NUCLEOTIDE SEQUENCE [LARGE SCALE GENOMIC DNA]</scope>
    <source>
        <strain evidence="3">Daus_M_001</strain>
        <tissue evidence="3">Leg muscle</tissue>
    </source>
</reference>
<keyword evidence="2" id="KW-1133">Transmembrane helix</keyword>
<gene>
    <name evidence="3" type="ORF">PR048_027461</name>
</gene>
<feature type="transmembrane region" description="Helical" evidence="2">
    <location>
        <begin position="85"/>
        <end position="104"/>
    </location>
</feature>